<dbReference type="EMBL" id="CP099422">
    <property type="protein sequence ID" value="USW53137.1"/>
    <property type="molecule type" value="Genomic_DNA"/>
</dbReference>
<dbReference type="PROSITE" id="PS50097">
    <property type="entry name" value="BTB"/>
    <property type="match status" value="1"/>
</dbReference>
<sequence>MADQEKDDKHNRKSQKIDAAPMCSSPGFPMSKFFNNAHYSDIAIKFSDQQLFCHKVVVCEASDYFRTLCGHDAKLKEKHDRLIELRDDDPDAVPGLVNYLYTGSYSDDNHPRRLDWTYHNAVRVAANKYGIKTLETLALSALKERARGI</sequence>
<evidence type="ECO:0000313" key="3">
    <source>
        <dbReference type="EMBL" id="USW53137.1"/>
    </source>
</evidence>
<dbReference type="PANTHER" id="PTHR47843:SF5">
    <property type="entry name" value="BTB_POZ DOMAIN PROTEIN"/>
    <property type="match status" value="1"/>
</dbReference>
<keyword evidence="4" id="KW-1185">Reference proteome</keyword>
<dbReference type="Pfam" id="PF00651">
    <property type="entry name" value="BTB"/>
    <property type="match status" value="1"/>
</dbReference>
<dbReference type="SMART" id="SM00225">
    <property type="entry name" value="BTB"/>
    <property type="match status" value="1"/>
</dbReference>
<reference evidence="3" key="1">
    <citation type="submission" date="2022-06" db="EMBL/GenBank/DDBJ databases">
        <title>Complete genome sequences of two strains of the flax pathogen Septoria linicola.</title>
        <authorList>
            <person name="Lapalu N."/>
            <person name="Simon A."/>
            <person name="Demenou B."/>
            <person name="Paumier D."/>
            <person name="Guillot M.-P."/>
            <person name="Gout L."/>
            <person name="Valade R."/>
        </authorList>
    </citation>
    <scope>NUCLEOTIDE SEQUENCE</scope>
    <source>
        <strain evidence="3">SE15195</strain>
    </source>
</reference>
<feature type="region of interest" description="Disordered" evidence="1">
    <location>
        <begin position="1"/>
        <end position="23"/>
    </location>
</feature>
<name>A0A9Q9AP67_9PEZI</name>
<dbReference type="OrthoDB" id="6359816at2759"/>
<accession>A0A9Q9AP67</accession>
<protein>
    <submittedName>
        <fullName evidence="3">BTB/POZ domain-containing protein</fullName>
    </submittedName>
</protein>
<feature type="compositionally biased region" description="Basic and acidic residues" evidence="1">
    <location>
        <begin position="1"/>
        <end position="10"/>
    </location>
</feature>
<evidence type="ECO:0000259" key="2">
    <source>
        <dbReference type="PROSITE" id="PS50097"/>
    </source>
</evidence>
<dbReference type="InterPro" id="IPR000210">
    <property type="entry name" value="BTB/POZ_dom"/>
</dbReference>
<dbReference type="Gene3D" id="3.30.710.10">
    <property type="entry name" value="Potassium Channel Kv1.1, Chain A"/>
    <property type="match status" value="1"/>
</dbReference>
<feature type="domain" description="BTB" evidence="2">
    <location>
        <begin position="40"/>
        <end position="109"/>
    </location>
</feature>
<dbReference type="PANTHER" id="PTHR47843">
    <property type="entry name" value="BTB DOMAIN-CONTAINING PROTEIN-RELATED"/>
    <property type="match status" value="1"/>
</dbReference>
<organism evidence="3 4">
    <name type="scientific">Septoria linicola</name>
    <dbReference type="NCBI Taxonomy" id="215465"/>
    <lineage>
        <taxon>Eukaryota</taxon>
        <taxon>Fungi</taxon>
        <taxon>Dikarya</taxon>
        <taxon>Ascomycota</taxon>
        <taxon>Pezizomycotina</taxon>
        <taxon>Dothideomycetes</taxon>
        <taxon>Dothideomycetidae</taxon>
        <taxon>Mycosphaerellales</taxon>
        <taxon>Mycosphaerellaceae</taxon>
        <taxon>Septoria</taxon>
    </lineage>
</organism>
<evidence type="ECO:0000256" key="1">
    <source>
        <dbReference type="SAM" id="MobiDB-lite"/>
    </source>
</evidence>
<dbReference type="CDD" id="cd18186">
    <property type="entry name" value="BTB_POZ_ZBTB_KLHL-like"/>
    <property type="match status" value="1"/>
</dbReference>
<dbReference type="AlphaFoldDB" id="A0A9Q9AP67"/>
<dbReference type="Proteomes" id="UP001056384">
    <property type="component" value="Chromosome 5"/>
</dbReference>
<proteinExistence type="predicted"/>
<dbReference type="InterPro" id="IPR011333">
    <property type="entry name" value="SKP1/BTB/POZ_sf"/>
</dbReference>
<gene>
    <name evidence="3" type="ORF">Slin15195_G064560</name>
</gene>
<dbReference type="SUPFAM" id="SSF54695">
    <property type="entry name" value="POZ domain"/>
    <property type="match status" value="1"/>
</dbReference>
<evidence type="ECO:0000313" key="4">
    <source>
        <dbReference type="Proteomes" id="UP001056384"/>
    </source>
</evidence>